<reference evidence="2 4" key="1">
    <citation type="submission" date="2016-10" db="EMBL/GenBank/DDBJ databases">
        <title>Genome sequence of Rothia aeria strain JCM11412.</title>
        <authorList>
            <person name="Nambu T."/>
        </authorList>
    </citation>
    <scope>NUCLEOTIDE SEQUENCE [LARGE SCALE GENOMIC DNA]</scope>
    <source>
        <strain evidence="2 4">JCM 11412</strain>
    </source>
</reference>
<reference evidence="3 5" key="2">
    <citation type="submission" date="2018-12" db="EMBL/GenBank/DDBJ databases">
        <authorList>
            <consortium name="Pathogen Informatics"/>
        </authorList>
    </citation>
    <scope>NUCLEOTIDE SEQUENCE [LARGE SCALE GENOMIC DNA]</scope>
    <source>
        <strain evidence="3 5">NCTC10207</strain>
    </source>
</reference>
<evidence type="ECO:0000256" key="1">
    <source>
        <dbReference type="SAM" id="Phobius"/>
    </source>
</evidence>
<dbReference type="RefSeq" id="WP_006887003.1">
    <property type="nucleotide sequence ID" value="NZ_CAJPQC010000012.1"/>
</dbReference>
<name>A0A2Z5QVS6_9MICC</name>
<evidence type="ECO:0000313" key="3">
    <source>
        <dbReference type="EMBL" id="VEI24555.1"/>
    </source>
</evidence>
<keyword evidence="4" id="KW-1185">Reference proteome</keyword>
<keyword evidence="1" id="KW-0812">Transmembrane</keyword>
<evidence type="ECO:0000313" key="5">
    <source>
        <dbReference type="Proteomes" id="UP000282386"/>
    </source>
</evidence>
<dbReference type="AlphaFoldDB" id="A0A2Z5QVS6"/>
<dbReference type="EMBL" id="LR134479">
    <property type="protein sequence ID" value="VEI24555.1"/>
    <property type="molecule type" value="Genomic_DNA"/>
</dbReference>
<dbReference type="KEGG" id="raj:RA11412_0187"/>
<dbReference type="Proteomes" id="UP000282386">
    <property type="component" value="Chromosome"/>
</dbReference>
<evidence type="ECO:0000313" key="4">
    <source>
        <dbReference type="Proteomes" id="UP000250241"/>
    </source>
</evidence>
<feature type="transmembrane region" description="Helical" evidence="1">
    <location>
        <begin position="21"/>
        <end position="43"/>
    </location>
</feature>
<dbReference type="EMBL" id="AP017895">
    <property type="protein sequence ID" value="BAV86486.1"/>
    <property type="molecule type" value="Genomic_DNA"/>
</dbReference>
<dbReference type="Proteomes" id="UP000250241">
    <property type="component" value="Chromosome"/>
</dbReference>
<proteinExistence type="predicted"/>
<protein>
    <submittedName>
        <fullName evidence="2">Uncharacterized protein</fullName>
    </submittedName>
</protein>
<sequence>MSQNYSDEDFKKLLREISKRFAIAGLVVIALGAAIIGFMYLFYGGIHQ</sequence>
<organism evidence="2 4">
    <name type="scientific">Rothia aeria</name>
    <dbReference type="NCBI Taxonomy" id="172042"/>
    <lineage>
        <taxon>Bacteria</taxon>
        <taxon>Bacillati</taxon>
        <taxon>Actinomycetota</taxon>
        <taxon>Actinomycetes</taxon>
        <taxon>Micrococcales</taxon>
        <taxon>Micrococcaceae</taxon>
        <taxon>Rothia</taxon>
    </lineage>
</organism>
<accession>A0A2Z5QVS6</accession>
<gene>
    <name evidence="3" type="ORF">NCTC10207_02140</name>
    <name evidence="2" type="ORF">RA11412_0187</name>
</gene>
<keyword evidence="1" id="KW-1133">Transmembrane helix</keyword>
<evidence type="ECO:0000313" key="2">
    <source>
        <dbReference type="EMBL" id="BAV86486.1"/>
    </source>
</evidence>
<dbReference type="GeneID" id="93862098"/>
<keyword evidence="1" id="KW-0472">Membrane</keyword>